<dbReference type="Pfam" id="PF01940">
    <property type="entry name" value="DUF92"/>
    <property type="match status" value="1"/>
</dbReference>
<dbReference type="HOGENOM" id="CLU_036918_2_1_2"/>
<dbReference type="KEGG" id="cma:Cmaq_1613"/>
<dbReference type="EMBL" id="CP000852">
    <property type="protein sequence ID" value="ABW02436.1"/>
    <property type="molecule type" value="Genomic_DNA"/>
</dbReference>
<evidence type="ECO:0000313" key="8">
    <source>
        <dbReference type="Proteomes" id="UP000001137"/>
    </source>
</evidence>
<dbReference type="InterPro" id="IPR002794">
    <property type="entry name" value="DUF92_TMEM19"/>
</dbReference>
<dbReference type="PANTHER" id="PTHR13353:SF5">
    <property type="entry name" value="TRANSMEMBRANE PROTEIN 19"/>
    <property type="match status" value="1"/>
</dbReference>
<feature type="transmembrane region" description="Helical" evidence="6">
    <location>
        <begin position="205"/>
        <end position="224"/>
    </location>
</feature>
<reference evidence="7 8" key="1">
    <citation type="submission" date="2007-10" db="EMBL/GenBank/DDBJ databases">
        <title>Complete sequence of Caldivirga maquilingensis IC-167.</title>
        <authorList>
            <consortium name="US DOE Joint Genome Institute"/>
            <person name="Copeland A."/>
            <person name="Lucas S."/>
            <person name="Lapidus A."/>
            <person name="Barry K."/>
            <person name="Glavina del Rio T."/>
            <person name="Dalin E."/>
            <person name="Tice H."/>
            <person name="Pitluck S."/>
            <person name="Saunders E."/>
            <person name="Brettin T."/>
            <person name="Bruce D."/>
            <person name="Detter J.C."/>
            <person name="Han C."/>
            <person name="Schmutz J."/>
            <person name="Larimer F."/>
            <person name="Land M."/>
            <person name="Hauser L."/>
            <person name="Kyrpides N."/>
            <person name="Ivanova N."/>
            <person name="Biddle J.F."/>
            <person name="Zhang Z."/>
            <person name="Fitz-Gibbon S.T."/>
            <person name="Lowe T.M."/>
            <person name="Saltikov C."/>
            <person name="House C.H."/>
            <person name="Richardson P."/>
        </authorList>
    </citation>
    <scope>NUCLEOTIDE SEQUENCE [LARGE SCALE GENOMIC DNA]</scope>
    <source>
        <strain evidence="8">ATCC 700844 / DSM 13496 / JCM 10307 / IC-167</strain>
    </source>
</reference>
<dbReference type="Proteomes" id="UP000001137">
    <property type="component" value="Chromosome"/>
</dbReference>
<feature type="transmembrane region" description="Helical" evidence="6">
    <location>
        <begin position="40"/>
        <end position="63"/>
    </location>
</feature>
<comment type="similarity">
    <text evidence="2">Belongs to the TMEM19 family.</text>
</comment>
<sequence>MNNIDVLVTYLVIGLLASVALSIIAVKAKVIRRGAIPQSVLVGTLVTLSGLPSVLLFILFLLYSTIVTRLGKEPKIKLGVAYDLEGRGASQVAAVGFTPSVMAMVSAVTYAVNLTTVAKIFLISYVASLAATSADTWASEIGVLSRGNPFLVTMPKAKVTPGTSGAVTWLGELSSLAGSTAIALTYLALNVVFNNSPNWVKFNWSTVNPTIQLILLILALGYIGEVLDSLLGALTQPKYYCDRCGMVTEQEVHTCGGRTRLIYEPRIKLSNEDVNLLTSLIVAVTAVLVALAFSRLLG</sequence>
<dbReference type="GO" id="GO:0016020">
    <property type="term" value="C:membrane"/>
    <property type="evidence" value="ECO:0007669"/>
    <property type="project" value="UniProtKB-SubCell"/>
</dbReference>
<evidence type="ECO:0000256" key="4">
    <source>
        <dbReference type="ARBA" id="ARBA00022989"/>
    </source>
</evidence>
<evidence type="ECO:0000256" key="3">
    <source>
        <dbReference type="ARBA" id="ARBA00022692"/>
    </source>
</evidence>
<dbReference type="AlphaFoldDB" id="A8M9W5"/>
<evidence type="ECO:0008006" key="9">
    <source>
        <dbReference type="Google" id="ProtNLM"/>
    </source>
</evidence>
<keyword evidence="5 6" id="KW-0472">Membrane</keyword>
<comment type="subcellular location">
    <subcellularLocation>
        <location evidence="1">Membrane</location>
        <topology evidence="1">Multi-pass membrane protein</topology>
    </subcellularLocation>
</comment>
<feature type="transmembrane region" description="Helical" evidence="6">
    <location>
        <begin position="92"/>
        <end position="113"/>
    </location>
</feature>
<name>A8M9W5_CALMQ</name>
<keyword evidence="8" id="KW-1185">Reference proteome</keyword>
<dbReference type="STRING" id="397948.Cmaq_1613"/>
<evidence type="ECO:0000256" key="5">
    <source>
        <dbReference type="ARBA" id="ARBA00023136"/>
    </source>
</evidence>
<dbReference type="RefSeq" id="WP_012186655.1">
    <property type="nucleotide sequence ID" value="NC_009954.1"/>
</dbReference>
<feature type="transmembrane region" description="Helical" evidence="6">
    <location>
        <begin position="276"/>
        <end position="297"/>
    </location>
</feature>
<evidence type="ECO:0000256" key="1">
    <source>
        <dbReference type="ARBA" id="ARBA00004141"/>
    </source>
</evidence>
<evidence type="ECO:0000256" key="2">
    <source>
        <dbReference type="ARBA" id="ARBA00009012"/>
    </source>
</evidence>
<evidence type="ECO:0000256" key="6">
    <source>
        <dbReference type="SAM" id="Phobius"/>
    </source>
</evidence>
<evidence type="ECO:0000313" key="7">
    <source>
        <dbReference type="EMBL" id="ABW02436.1"/>
    </source>
</evidence>
<proteinExistence type="inferred from homology"/>
<feature type="transmembrane region" description="Helical" evidence="6">
    <location>
        <begin position="6"/>
        <end position="28"/>
    </location>
</feature>
<organism evidence="7 8">
    <name type="scientific">Caldivirga maquilingensis (strain ATCC 700844 / DSM 13496 / JCM 10307 / IC-167)</name>
    <dbReference type="NCBI Taxonomy" id="397948"/>
    <lineage>
        <taxon>Archaea</taxon>
        <taxon>Thermoproteota</taxon>
        <taxon>Thermoprotei</taxon>
        <taxon>Thermoproteales</taxon>
        <taxon>Thermoproteaceae</taxon>
        <taxon>Caldivirga</taxon>
    </lineage>
</organism>
<dbReference type="eggNOG" id="arCOG02245">
    <property type="taxonomic scope" value="Archaea"/>
</dbReference>
<feature type="transmembrane region" description="Helical" evidence="6">
    <location>
        <begin position="173"/>
        <end position="193"/>
    </location>
</feature>
<dbReference type="OrthoDB" id="28948at2157"/>
<keyword evidence="3 6" id="KW-0812">Transmembrane</keyword>
<accession>A8M9W5</accession>
<feature type="transmembrane region" description="Helical" evidence="6">
    <location>
        <begin position="120"/>
        <end position="138"/>
    </location>
</feature>
<dbReference type="PANTHER" id="PTHR13353">
    <property type="entry name" value="TRANSMEMBRANE PROTEIN 19"/>
    <property type="match status" value="1"/>
</dbReference>
<gene>
    <name evidence="7" type="ordered locus">Cmaq_1613</name>
</gene>
<dbReference type="GeneID" id="5709001"/>
<keyword evidence="4 6" id="KW-1133">Transmembrane helix</keyword>
<protein>
    <recommendedName>
        <fullName evidence="9">DUF92 domain-containing protein</fullName>
    </recommendedName>
</protein>